<proteinExistence type="predicted"/>
<keyword evidence="1" id="KW-0418">Kinase</keyword>
<evidence type="ECO:0000313" key="2">
    <source>
        <dbReference type="Proteomes" id="UP000193675"/>
    </source>
</evidence>
<sequence length="146" mass="16847">MTPTYWHMQIHPDDTSFAEENVHSILEHKKIIGLGDWEAGKSTIDAFRNDMKVNDIVAVKNGGQLIALVQVVGGWYEVADEDPALGWIVNRRPIRVLDWELDGRTLPQPRGTLERCVNEVETTKIIREWHHRVIRSFKKRKLDLAV</sequence>
<dbReference type="RefSeq" id="WP_012273744.1">
    <property type="nucleotide sequence ID" value="NZ_JAHWLV010000001.1"/>
</dbReference>
<accession>A0A1X1A645</accession>
<evidence type="ECO:0000313" key="1">
    <source>
        <dbReference type="EMBL" id="ORL67352.1"/>
    </source>
</evidence>
<gene>
    <name evidence="1" type="ORF">B7H17_03290</name>
</gene>
<comment type="caution">
    <text evidence="1">The sequence shown here is derived from an EMBL/GenBank/DDBJ whole genome shotgun (WGS) entry which is preliminary data.</text>
</comment>
<organism evidence="1 2">
    <name type="scientific">Pseudomonas putida</name>
    <name type="common">Arthrobacter siderocapsulatus</name>
    <dbReference type="NCBI Taxonomy" id="303"/>
    <lineage>
        <taxon>Bacteria</taxon>
        <taxon>Pseudomonadati</taxon>
        <taxon>Pseudomonadota</taxon>
        <taxon>Gammaproteobacteria</taxon>
        <taxon>Pseudomonadales</taxon>
        <taxon>Pseudomonadaceae</taxon>
        <taxon>Pseudomonas</taxon>
    </lineage>
</organism>
<reference evidence="1 2" key="1">
    <citation type="submission" date="2017-04" db="EMBL/GenBank/DDBJ databases">
        <title>Presence of VIM-2 positive Pseudomonas species in chickens and their surrounding environment.</title>
        <authorList>
            <person name="Zhang R."/>
        </authorList>
    </citation>
    <scope>NUCLEOTIDE SEQUENCE [LARGE SCALE GENOMIC DNA]</scope>
    <source>
        <strain evidence="1 2">DZ-C18</strain>
    </source>
</reference>
<name>A0A1X1A645_PSEPU</name>
<dbReference type="GO" id="GO:0016301">
    <property type="term" value="F:kinase activity"/>
    <property type="evidence" value="ECO:0007669"/>
    <property type="project" value="UniProtKB-KW"/>
</dbReference>
<dbReference type="Proteomes" id="UP000193675">
    <property type="component" value="Unassembled WGS sequence"/>
</dbReference>
<keyword evidence="1" id="KW-0670">Pyruvate</keyword>
<dbReference type="AlphaFoldDB" id="A0A1X1A645"/>
<dbReference type="EMBL" id="NBWC01000003">
    <property type="protein sequence ID" value="ORL67352.1"/>
    <property type="molecule type" value="Genomic_DNA"/>
</dbReference>
<protein>
    <submittedName>
        <fullName evidence="1">Pyruvate kinase</fullName>
    </submittedName>
</protein>
<keyword evidence="1" id="KW-0808">Transferase</keyword>